<gene>
    <name evidence="17" type="ORF">SAMN02745704_00499</name>
</gene>
<dbReference type="EMBL" id="FUYC01000002">
    <property type="protein sequence ID" value="SKA73612.1"/>
    <property type="molecule type" value="Genomic_DNA"/>
</dbReference>
<dbReference type="Pfam" id="PF00072">
    <property type="entry name" value="Response_reg"/>
    <property type="match status" value="1"/>
</dbReference>
<dbReference type="SUPFAM" id="SSF55874">
    <property type="entry name" value="ATPase domain of HSP90 chaperone/DNA topoisomerase II/histidine kinase"/>
    <property type="match status" value="1"/>
</dbReference>
<dbReference type="InterPro" id="IPR029016">
    <property type="entry name" value="GAF-like_dom_sf"/>
</dbReference>
<evidence type="ECO:0000256" key="12">
    <source>
        <dbReference type="SAM" id="Coils"/>
    </source>
</evidence>
<dbReference type="GO" id="GO:0005524">
    <property type="term" value="F:ATP binding"/>
    <property type="evidence" value="ECO:0007669"/>
    <property type="project" value="UniProtKB-KW"/>
</dbReference>
<feature type="region of interest" description="Disordered" evidence="13">
    <location>
        <begin position="1"/>
        <end position="20"/>
    </location>
</feature>
<dbReference type="InterPro" id="IPR005467">
    <property type="entry name" value="His_kinase_dom"/>
</dbReference>
<evidence type="ECO:0000259" key="16">
    <source>
        <dbReference type="PROSITE" id="PS50113"/>
    </source>
</evidence>
<dbReference type="SMART" id="SM00387">
    <property type="entry name" value="HATPase_c"/>
    <property type="match status" value="1"/>
</dbReference>
<dbReference type="Gene3D" id="3.40.50.2300">
    <property type="match status" value="1"/>
</dbReference>
<dbReference type="EC" id="2.7.13.3" evidence="2"/>
<proteinExistence type="predicted"/>
<dbReference type="InterPro" id="IPR000014">
    <property type="entry name" value="PAS"/>
</dbReference>
<dbReference type="PROSITE" id="PS50109">
    <property type="entry name" value="HIS_KIN"/>
    <property type="match status" value="1"/>
</dbReference>
<dbReference type="InterPro" id="IPR035965">
    <property type="entry name" value="PAS-like_dom_sf"/>
</dbReference>
<sequence length="723" mass="80130">MRRRSDTPPDRKSRKKSSSLREKLIGLGESSVRKSYYPELQARVQQLQRFRAILDQSNDAIFLLDLAEGFIVDFNRMVCDLAGCDEDHVPDKPFFEIFPDPKIKSLIKGLTGQDDDQARITETEVHSTRGTVTPVEISARGVRFGGVKYAVVVARDITERRKAERELQRQRELDATLAELSERLLHPISLNAIAGYVLDAATRVTDSPMGFVGTLTQGGARLEMKAITGTREMWPETANPVAFDQFSGLWGWVIKQGTPLLSNDVARDARSSGVPEWHLPIRRFLAVPALSDQQVIGMIGLANAERDYTEQDRKAVERLAVLFALAVHRRQSEQDLLTAKEAAETASRAKSEFLANMSHEIRTPLNGVLGMLQILKDNELDEENMGYVNIALRSGNGLLALLDDLLSLSAIEAGRLTIREQPFSLPDLLDAMVQMFRPQAQAKGISLELTNNAKHPPALLGDPGRLRQILFNLVGNAVKFTTSGHVRINVDPVGKPDVLGRQQILFVVEDTGLGIPEDHLDKIWDVFTQVDGSSTRRHEGTGLGLHLVRRLVLAMGGSACVESVLEQGTRAHVCLRFAPAQEFSGDVLGMPHQRHESRQLHLLLAEDERVNRLTVQHFLERHGHIVDIAINGKQAVAAACAQRYDAILMDIQMPEMDGVEATRTIRSSRTAPDPDVPIVALTAHALSGDRERFLRAGMNEHLAKPLNMHLLLQTLLRLTGKGS</sequence>
<dbReference type="Pfam" id="PF13185">
    <property type="entry name" value="GAF_2"/>
    <property type="match status" value="1"/>
</dbReference>
<dbReference type="InterPro" id="IPR004358">
    <property type="entry name" value="Sig_transdc_His_kin-like_C"/>
</dbReference>
<dbReference type="Gene3D" id="3.30.565.10">
    <property type="entry name" value="Histidine kinase-like ATPase, C-terminal domain"/>
    <property type="match status" value="1"/>
</dbReference>
<dbReference type="Pfam" id="PF00512">
    <property type="entry name" value="HisKA"/>
    <property type="match status" value="1"/>
</dbReference>
<feature type="modified residue" description="4-aspartylphosphate" evidence="11">
    <location>
        <position position="650"/>
    </location>
</feature>
<dbReference type="SMART" id="SM00091">
    <property type="entry name" value="PAS"/>
    <property type="match status" value="1"/>
</dbReference>
<dbReference type="STRING" id="1121449.SAMN02745704_00499"/>
<comment type="catalytic activity">
    <reaction evidence="1">
        <text>ATP + protein L-histidine = ADP + protein N-phospho-L-histidine.</text>
        <dbReference type="EC" id="2.7.13.3"/>
    </reaction>
</comment>
<dbReference type="Gene3D" id="3.30.450.20">
    <property type="entry name" value="PAS domain"/>
    <property type="match status" value="1"/>
</dbReference>
<evidence type="ECO:0000256" key="11">
    <source>
        <dbReference type="PROSITE-ProRule" id="PRU00169"/>
    </source>
</evidence>
<keyword evidence="3 11" id="KW-0597">Phosphoprotein</keyword>
<dbReference type="InterPro" id="IPR011006">
    <property type="entry name" value="CheY-like_superfamily"/>
</dbReference>
<dbReference type="Gene3D" id="1.10.287.130">
    <property type="match status" value="1"/>
</dbReference>
<dbReference type="RefSeq" id="WP_078716084.1">
    <property type="nucleotide sequence ID" value="NZ_FUYC01000002.1"/>
</dbReference>
<dbReference type="PROSITE" id="PS50113">
    <property type="entry name" value="PAC"/>
    <property type="match status" value="1"/>
</dbReference>
<dbReference type="InterPro" id="IPR001789">
    <property type="entry name" value="Sig_transdc_resp-reg_receiver"/>
</dbReference>
<evidence type="ECO:0000256" key="8">
    <source>
        <dbReference type="ARBA" id="ARBA00023012"/>
    </source>
</evidence>
<dbReference type="InterPro" id="IPR003594">
    <property type="entry name" value="HATPase_dom"/>
</dbReference>
<evidence type="ECO:0000256" key="10">
    <source>
        <dbReference type="ARBA" id="ARBA00068150"/>
    </source>
</evidence>
<feature type="domain" description="PAC" evidence="16">
    <location>
        <begin position="119"/>
        <end position="169"/>
    </location>
</feature>
<dbReference type="PANTHER" id="PTHR45339:SF1">
    <property type="entry name" value="HYBRID SIGNAL TRANSDUCTION HISTIDINE KINASE J"/>
    <property type="match status" value="1"/>
</dbReference>
<evidence type="ECO:0000259" key="14">
    <source>
        <dbReference type="PROSITE" id="PS50109"/>
    </source>
</evidence>
<keyword evidence="4" id="KW-0808">Transferase</keyword>
<dbReference type="CDD" id="cd16922">
    <property type="entry name" value="HATPase_EvgS-ArcB-TorS-like"/>
    <property type="match status" value="1"/>
</dbReference>
<dbReference type="InterPro" id="IPR003018">
    <property type="entry name" value="GAF"/>
</dbReference>
<organism evidence="17 18">
    <name type="scientific">Paucidesulfovibrio gracilis DSM 16080</name>
    <dbReference type="NCBI Taxonomy" id="1121449"/>
    <lineage>
        <taxon>Bacteria</taxon>
        <taxon>Pseudomonadati</taxon>
        <taxon>Thermodesulfobacteriota</taxon>
        <taxon>Desulfovibrionia</taxon>
        <taxon>Desulfovibrionales</taxon>
        <taxon>Desulfovibrionaceae</taxon>
        <taxon>Paucidesulfovibrio</taxon>
    </lineage>
</organism>
<dbReference type="PROSITE" id="PS50110">
    <property type="entry name" value="RESPONSE_REGULATORY"/>
    <property type="match status" value="1"/>
</dbReference>
<evidence type="ECO:0000256" key="1">
    <source>
        <dbReference type="ARBA" id="ARBA00000085"/>
    </source>
</evidence>
<evidence type="ECO:0000256" key="2">
    <source>
        <dbReference type="ARBA" id="ARBA00012438"/>
    </source>
</evidence>
<evidence type="ECO:0000259" key="15">
    <source>
        <dbReference type="PROSITE" id="PS50110"/>
    </source>
</evidence>
<evidence type="ECO:0000313" key="18">
    <source>
        <dbReference type="Proteomes" id="UP000190027"/>
    </source>
</evidence>
<reference evidence="17 18" key="1">
    <citation type="submission" date="2017-02" db="EMBL/GenBank/DDBJ databases">
        <authorList>
            <person name="Peterson S.W."/>
        </authorList>
    </citation>
    <scope>NUCLEOTIDE SEQUENCE [LARGE SCALE GENOMIC DNA]</scope>
    <source>
        <strain evidence="17 18">DSM 16080</strain>
    </source>
</reference>
<dbReference type="SUPFAM" id="SSF55785">
    <property type="entry name" value="PYP-like sensor domain (PAS domain)"/>
    <property type="match status" value="1"/>
</dbReference>
<dbReference type="FunFam" id="3.30.565.10:FF:000010">
    <property type="entry name" value="Sensor histidine kinase RcsC"/>
    <property type="match status" value="1"/>
</dbReference>
<evidence type="ECO:0000256" key="6">
    <source>
        <dbReference type="ARBA" id="ARBA00022777"/>
    </source>
</evidence>
<keyword evidence="12" id="KW-0175">Coiled coil</keyword>
<evidence type="ECO:0000256" key="7">
    <source>
        <dbReference type="ARBA" id="ARBA00022840"/>
    </source>
</evidence>
<dbReference type="SUPFAM" id="SSF47384">
    <property type="entry name" value="Homodimeric domain of signal transducing histidine kinase"/>
    <property type="match status" value="1"/>
</dbReference>
<dbReference type="InterPro" id="IPR013767">
    <property type="entry name" value="PAS_fold"/>
</dbReference>
<dbReference type="SMART" id="SM00448">
    <property type="entry name" value="REC"/>
    <property type="match status" value="1"/>
</dbReference>
<evidence type="ECO:0000313" key="17">
    <source>
        <dbReference type="EMBL" id="SKA73612.1"/>
    </source>
</evidence>
<dbReference type="InterPro" id="IPR036097">
    <property type="entry name" value="HisK_dim/P_sf"/>
</dbReference>
<dbReference type="InterPro" id="IPR000700">
    <property type="entry name" value="PAS-assoc_C"/>
</dbReference>
<dbReference type="SMART" id="SM00065">
    <property type="entry name" value="GAF"/>
    <property type="match status" value="1"/>
</dbReference>
<evidence type="ECO:0000256" key="9">
    <source>
        <dbReference type="ARBA" id="ARBA00064003"/>
    </source>
</evidence>
<dbReference type="InterPro" id="IPR003661">
    <property type="entry name" value="HisK_dim/P_dom"/>
</dbReference>
<protein>
    <recommendedName>
        <fullName evidence="10">Sensory/regulatory protein RpfC</fullName>
        <ecNumber evidence="2">2.7.13.3</ecNumber>
    </recommendedName>
</protein>
<dbReference type="GO" id="GO:0000155">
    <property type="term" value="F:phosphorelay sensor kinase activity"/>
    <property type="evidence" value="ECO:0007669"/>
    <property type="project" value="InterPro"/>
</dbReference>
<evidence type="ECO:0000256" key="13">
    <source>
        <dbReference type="SAM" id="MobiDB-lite"/>
    </source>
</evidence>
<feature type="domain" description="Response regulatory" evidence="15">
    <location>
        <begin position="601"/>
        <end position="719"/>
    </location>
</feature>
<dbReference type="SUPFAM" id="SSF52172">
    <property type="entry name" value="CheY-like"/>
    <property type="match status" value="1"/>
</dbReference>
<dbReference type="NCBIfam" id="TIGR00229">
    <property type="entry name" value="sensory_box"/>
    <property type="match status" value="1"/>
</dbReference>
<keyword evidence="18" id="KW-1185">Reference proteome</keyword>
<dbReference type="SUPFAM" id="SSF55781">
    <property type="entry name" value="GAF domain-like"/>
    <property type="match status" value="1"/>
</dbReference>
<dbReference type="PRINTS" id="PR00344">
    <property type="entry name" value="BCTRLSENSOR"/>
</dbReference>
<dbReference type="CDD" id="cd00082">
    <property type="entry name" value="HisKA"/>
    <property type="match status" value="1"/>
</dbReference>
<feature type="coiled-coil region" evidence="12">
    <location>
        <begin position="153"/>
        <end position="183"/>
    </location>
</feature>
<dbReference type="SMART" id="SM00388">
    <property type="entry name" value="HisKA"/>
    <property type="match status" value="1"/>
</dbReference>
<dbReference type="InterPro" id="IPR036890">
    <property type="entry name" value="HATPase_C_sf"/>
</dbReference>
<name>A0A1T4W8K1_9BACT</name>
<evidence type="ECO:0000256" key="4">
    <source>
        <dbReference type="ARBA" id="ARBA00022679"/>
    </source>
</evidence>
<keyword evidence="7" id="KW-0067">ATP-binding</keyword>
<dbReference type="Pfam" id="PF00989">
    <property type="entry name" value="PAS"/>
    <property type="match status" value="1"/>
</dbReference>
<keyword evidence="5" id="KW-0547">Nucleotide-binding</keyword>
<dbReference type="FunFam" id="1.10.287.130:FF:000002">
    <property type="entry name" value="Two-component osmosensing histidine kinase"/>
    <property type="match status" value="1"/>
</dbReference>
<accession>A0A1T4W8K1</accession>
<dbReference type="CDD" id="cd17546">
    <property type="entry name" value="REC_hyHK_CKI1_RcsC-like"/>
    <property type="match status" value="1"/>
</dbReference>
<dbReference type="PANTHER" id="PTHR45339">
    <property type="entry name" value="HYBRID SIGNAL TRANSDUCTION HISTIDINE KINASE J"/>
    <property type="match status" value="1"/>
</dbReference>
<feature type="compositionally biased region" description="Basic and acidic residues" evidence="13">
    <location>
        <begin position="1"/>
        <end position="11"/>
    </location>
</feature>
<comment type="subunit">
    <text evidence="9">At low DSF concentrations, interacts with RpfF.</text>
</comment>
<evidence type="ECO:0000256" key="3">
    <source>
        <dbReference type="ARBA" id="ARBA00022553"/>
    </source>
</evidence>
<dbReference type="GO" id="GO:0006355">
    <property type="term" value="P:regulation of DNA-templated transcription"/>
    <property type="evidence" value="ECO:0007669"/>
    <property type="project" value="InterPro"/>
</dbReference>
<dbReference type="Gene3D" id="3.30.450.40">
    <property type="match status" value="1"/>
</dbReference>
<keyword evidence="8" id="KW-0902">Two-component regulatory system</keyword>
<feature type="domain" description="Histidine kinase" evidence="14">
    <location>
        <begin position="356"/>
        <end position="579"/>
    </location>
</feature>
<dbReference type="Proteomes" id="UP000190027">
    <property type="component" value="Unassembled WGS sequence"/>
</dbReference>
<evidence type="ECO:0000256" key="5">
    <source>
        <dbReference type="ARBA" id="ARBA00022741"/>
    </source>
</evidence>
<dbReference type="Pfam" id="PF02518">
    <property type="entry name" value="HATPase_c"/>
    <property type="match status" value="1"/>
</dbReference>
<keyword evidence="6" id="KW-0418">Kinase</keyword>
<dbReference type="AlphaFoldDB" id="A0A1T4W8K1"/>
<dbReference type="OrthoDB" id="5378360at2"/>